<dbReference type="AlphaFoldDB" id="A0A835VYA0"/>
<feature type="domain" description="Peptidase M11 gametolysin" evidence="2">
    <location>
        <begin position="203"/>
        <end position="559"/>
    </location>
</feature>
<organism evidence="3 4">
    <name type="scientific">Chlamydomonas incerta</name>
    <dbReference type="NCBI Taxonomy" id="51695"/>
    <lineage>
        <taxon>Eukaryota</taxon>
        <taxon>Viridiplantae</taxon>
        <taxon>Chlorophyta</taxon>
        <taxon>core chlorophytes</taxon>
        <taxon>Chlorophyceae</taxon>
        <taxon>CS clade</taxon>
        <taxon>Chlamydomonadales</taxon>
        <taxon>Chlamydomonadaceae</taxon>
        <taxon>Chlamydomonas</taxon>
    </lineage>
</organism>
<dbReference type="OrthoDB" id="550723at2759"/>
<keyword evidence="4" id="KW-1185">Reference proteome</keyword>
<gene>
    <name evidence="3" type="ORF">HXX76_010164</name>
</gene>
<protein>
    <recommendedName>
        <fullName evidence="2">Peptidase M11 gametolysin domain-containing protein</fullName>
    </recommendedName>
</protein>
<dbReference type="SUPFAM" id="SSF55486">
    <property type="entry name" value="Metalloproteases ('zincins'), catalytic domain"/>
    <property type="match status" value="1"/>
</dbReference>
<evidence type="ECO:0000313" key="4">
    <source>
        <dbReference type="Proteomes" id="UP000650467"/>
    </source>
</evidence>
<dbReference type="Proteomes" id="UP000650467">
    <property type="component" value="Unassembled WGS sequence"/>
</dbReference>
<name>A0A835VYA0_CHLIN</name>
<feature type="signal peptide" evidence="1">
    <location>
        <begin position="1"/>
        <end position="18"/>
    </location>
</feature>
<reference evidence="3" key="1">
    <citation type="journal article" date="2020" name="bioRxiv">
        <title>Comparative genomics of Chlamydomonas.</title>
        <authorList>
            <person name="Craig R.J."/>
            <person name="Hasan A.R."/>
            <person name="Ness R.W."/>
            <person name="Keightley P.D."/>
        </authorList>
    </citation>
    <scope>NUCLEOTIDE SEQUENCE</scope>
    <source>
        <strain evidence="3">SAG 7.73</strain>
    </source>
</reference>
<dbReference type="Pfam" id="PF05548">
    <property type="entry name" value="Peptidase_M11"/>
    <property type="match status" value="1"/>
</dbReference>
<accession>A0A835VYA0</accession>
<keyword evidence="1" id="KW-0732">Signal</keyword>
<dbReference type="InterPro" id="IPR008752">
    <property type="entry name" value="Peptidase_M11"/>
</dbReference>
<comment type="caution">
    <text evidence="3">The sequence shown here is derived from an EMBL/GenBank/DDBJ whole genome shotgun (WGS) entry which is preliminary data.</text>
</comment>
<evidence type="ECO:0000256" key="1">
    <source>
        <dbReference type="SAM" id="SignalP"/>
    </source>
</evidence>
<evidence type="ECO:0000259" key="2">
    <source>
        <dbReference type="Pfam" id="PF05548"/>
    </source>
</evidence>
<sequence length="639" mass="69051">MPAVMFLLVLGLVTAAHAEGQGAGQSADDIGLNFTQKIYVKGTGSFVFQSAFRALPPPRARPPPFRRPPPSDRVASHGVLHTPDLNYMHVVCPKVVSAQGYPVNDPRCGIPEGVVAEGTDALALRASERILNGDEANIVFEVDTLAAGGNATSSGGRRRRGLLAGSSDQPAVVQGMKLSKFTFSKKGQQKEIFTGKPIDLRTIVYLIDIQCGNRSDYLNPIRNASDVYKWLFPSSPNTVRNNLQNYYSTCSYGKVQMQRQNTVVLGPLPVACRGTFPVDVAAAADQDAFTRNPNATAAAATTRSLATSWDFTQYCGPSEQRAWQDAAEAFAQKAAATDPAVAAVLAWTQRRRSLFLLPPRNRCPWQGLADVTCTQPVCSAFLQLFSTTPDMQVMYHELMHNMGLNHATLGSNEYGDSTDVMGNFAAAGSGLLCHNAPYMYRIGWAKPINGRGSVNGEFGNLTAANFTTQSNVIEGLRIPAQGTTDENMVVVALGAKDSTTPVAELAYPTYFLSYRIRNMTAGGYDSGLNSSFANGKITIHEFNGEQNERDQSRTRLVEFGPLFRSSADLRSWRSEFQPVDEDGLGGAIQVTIARLTSTYADIDLCRVFGESEADLPGGCADGVDNDCDGMPDDEDPDCQ</sequence>
<proteinExistence type="predicted"/>
<evidence type="ECO:0000313" key="3">
    <source>
        <dbReference type="EMBL" id="KAG2430064.1"/>
    </source>
</evidence>
<feature type="chain" id="PRO_5032840901" description="Peptidase M11 gametolysin domain-containing protein" evidence="1">
    <location>
        <begin position="19"/>
        <end position="639"/>
    </location>
</feature>
<dbReference type="EMBL" id="JAEHOC010000028">
    <property type="protein sequence ID" value="KAG2430064.1"/>
    <property type="molecule type" value="Genomic_DNA"/>
</dbReference>